<accession>A0A0L6VAC5</accession>
<reference evidence="1 2" key="1">
    <citation type="submission" date="2015-08" db="EMBL/GenBank/DDBJ databases">
        <title>Next Generation Sequencing and Analysis of the Genome of Puccinia sorghi L Schw, the Causal Agent of Maize Common Rust.</title>
        <authorList>
            <person name="Rochi L."/>
            <person name="Burguener G."/>
            <person name="Darino M."/>
            <person name="Turjanski A."/>
            <person name="Kreff E."/>
            <person name="Dieguez M.J."/>
            <person name="Sacco F."/>
        </authorList>
    </citation>
    <scope>NUCLEOTIDE SEQUENCE [LARGE SCALE GENOMIC DNA]</scope>
    <source>
        <strain evidence="1 2">RO10H11247</strain>
    </source>
</reference>
<protein>
    <submittedName>
        <fullName evidence="1">Uncharacterized protein</fullName>
    </submittedName>
</protein>
<dbReference type="STRING" id="27349.A0A0L6VAC5"/>
<gene>
    <name evidence="1" type="ORF">VP01_2144g3</name>
</gene>
<organism evidence="1 2">
    <name type="scientific">Puccinia sorghi</name>
    <dbReference type="NCBI Taxonomy" id="27349"/>
    <lineage>
        <taxon>Eukaryota</taxon>
        <taxon>Fungi</taxon>
        <taxon>Dikarya</taxon>
        <taxon>Basidiomycota</taxon>
        <taxon>Pucciniomycotina</taxon>
        <taxon>Pucciniomycetes</taxon>
        <taxon>Pucciniales</taxon>
        <taxon>Pucciniaceae</taxon>
        <taxon>Puccinia</taxon>
    </lineage>
</organism>
<evidence type="ECO:0000313" key="2">
    <source>
        <dbReference type="Proteomes" id="UP000037035"/>
    </source>
</evidence>
<dbReference type="AlphaFoldDB" id="A0A0L6VAC5"/>
<dbReference type="EMBL" id="LAVV01006997">
    <property type="protein sequence ID" value="KNZ57492.1"/>
    <property type="molecule type" value="Genomic_DNA"/>
</dbReference>
<proteinExistence type="predicted"/>
<keyword evidence="2" id="KW-1185">Reference proteome</keyword>
<name>A0A0L6VAC5_9BASI</name>
<evidence type="ECO:0000313" key="1">
    <source>
        <dbReference type="EMBL" id="KNZ57492.1"/>
    </source>
</evidence>
<comment type="caution">
    <text evidence="1">The sequence shown here is derived from an EMBL/GenBank/DDBJ whole genome shotgun (WGS) entry which is preliminary data.</text>
</comment>
<dbReference type="VEuPathDB" id="FungiDB:VP01_2144g3"/>
<dbReference type="Proteomes" id="UP000037035">
    <property type="component" value="Unassembled WGS sequence"/>
</dbReference>
<sequence>MVIQINSLVLPCVSIEITGLELTEILGNSKEWPGTARLCLPIQRNGLVLQGSAWQFKGKDWHWKEVHGNLSDCPGTARPCVNSKECPGTARQCLAIQSNGLSLQHSDLKFKGMAWNCKAVLGISKEWPGTERRCMEIQKKSLALEGRMSWHFKAVEIERNGLELHNSKKWPCTERQCMEIEMNGLALQGLMWQFKGLAWNHKEVFGSSKEWTVTVCSAWKHKGMAWHFQEVLFNYNKCPGTSIQCVKIQSNGLALQGSALQLKELASSESKFKGIAWLQAFNTPDYPEDFIIFHIILIIDKSYNIISEMNAMCQFKGMSWHCKAAEIKRNGLELHIHVPHVAIQRPGVESQGSVWQFKRMNCHCEKCMEIHRNGLALPGMCENSKGWPGNARQSVTIQRNSLALQGSSWDFKGLAGPVSHVGDFNEYHGTARDFLGIQRNAMSLKGSAQPFKGMACIAWTFKVLAWN</sequence>